<evidence type="ECO:0000256" key="3">
    <source>
        <dbReference type="ARBA" id="ARBA00023163"/>
    </source>
</evidence>
<feature type="domain" description="HTH hxlR-type" evidence="4">
    <location>
        <begin position="7"/>
        <end position="103"/>
    </location>
</feature>
<dbReference type="Proteomes" id="UP001646157">
    <property type="component" value="Unassembled WGS sequence"/>
</dbReference>
<dbReference type="RefSeq" id="WP_205173570.1">
    <property type="nucleotide sequence ID" value="NZ_JAFBDZ010000003.1"/>
</dbReference>
<dbReference type="PANTHER" id="PTHR33204:SF37">
    <property type="entry name" value="HTH-TYPE TRANSCRIPTIONAL REGULATOR YODB"/>
    <property type="match status" value="1"/>
</dbReference>
<gene>
    <name evidence="5" type="ORF">JOC86_002884</name>
</gene>
<dbReference type="GO" id="GO:0003677">
    <property type="term" value="F:DNA binding"/>
    <property type="evidence" value="ECO:0007669"/>
    <property type="project" value="UniProtKB-KW"/>
</dbReference>
<keyword evidence="6" id="KW-1185">Reference proteome</keyword>
<evidence type="ECO:0000313" key="6">
    <source>
        <dbReference type="Proteomes" id="UP001646157"/>
    </source>
</evidence>
<sequence>MDKQYLCPKYEAAFELLGKRWMGIIIKVLFTGPCRFKELNEYIPNISQKMLSERLKELEGIGVIKRYVYPETPVRIQYGLTEKGLALKGVLEEVQDWAEDWMK</sequence>
<name>A0ABS2NES0_9BACI</name>
<dbReference type="SUPFAM" id="SSF46785">
    <property type="entry name" value="Winged helix' DNA-binding domain"/>
    <property type="match status" value="1"/>
</dbReference>
<protein>
    <submittedName>
        <fullName evidence="5">DNA-binding HxlR family transcriptional regulator</fullName>
    </submittedName>
</protein>
<dbReference type="CDD" id="cd00090">
    <property type="entry name" value="HTH_ARSR"/>
    <property type="match status" value="1"/>
</dbReference>
<keyword evidence="3" id="KW-0804">Transcription</keyword>
<reference evidence="5 6" key="1">
    <citation type="submission" date="2021-01" db="EMBL/GenBank/DDBJ databases">
        <title>Genomic Encyclopedia of Type Strains, Phase IV (KMG-IV): sequencing the most valuable type-strain genomes for metagenomic binning, comparative biology and taxonomic classification.</title>
        <authorList>
            <person name="Goeker M."/>
        </authorList>
    </citation>
    <scope>NUCLEOTIDE SEQUENCE [LARGE SCALE GENOMIC DNA]</scope>
    <source>
        <strain evidence="5 6">DSM 24834</strain>
    </source>
</reference>
<dbReference type="Gene3D" id="1.10.10.10">
    <property type="entry name" value="Winged helix-like DNA-binding domain superfamily/Winged helix DNA-binding domain"/>
    <property type="match status" value="1"/>
</dbReference>
<dbReference type="EMBL" id="JAFBDZ010000003">
    <property type="protein sequence ID" value="MBM7586332.1"/>
    <property type="molecule type" value="Genomic_DNA"/>
</dbReference>
<evidence type="ECO:0000256" key="1">
    <source>
        <dbReference type="ARBA" id="ARBA00023015"/>
    </source>
</evidence>
<keyword evidence="2 5" id="KW-0238">DNA-binding</keyword>
<evidence type="ECO:0000256" key="2">
    <source>
        <dbReference type="ARBA" id="ARBA00023125"/>
    </source>
</evidence>
<proteinExistence type="predicted"/>
<evidence type="ECO:0000259" key="4">
    <source>
        <dbReference type="PROSITE" id="PS51118"/>
    </source>
</evidence>
<accession>A0ABS2NES0</accession>
<dbReference type="InterPro" id="IPR036388">
    <property type="entry name" value="WH-like_DNA-bd_sf"/>
</dbReference>
<organism evidence="5 6">
    <name type="scientific">Rossellomorea pakistanensis</name>
    <dbReference type="NCBI Taxonomy" id="992288"/>
    <lineage>
        <taxon>Bacteria</taxon>
        <taxon>Bacillati</taxon>
        <taxon>Bacillota</taxon>
        <taxon>Bacilli</taxon>
        <taxon>Bacillales</taxon>
        <taxon>Bacillaceae</taxon>
        <taxon>Rossellomorea</taxon>
    </lineage>
</organism>
<dbReference type="InterPro" id="IPR002577">
    <property type="entry name" value="HTH_HxlR"/>
</dbReference>
<dbReference type="PANTHER" id="PTHR33204">
    <property type="entry name" value="TRANSCRIPTIONAL REGULATOR, MARR FAMILY"/>
    <property type="match status" value="1"/>
</dbReference>
<dbReference type="Pfam" id="PF01638">
    <property type="entry name" value="HxlR"/>
    <property type="match status" value="1"/>
</dbReference>
<dbReference type="InterPro" id="IPR011991">
    <property type="entry name" value="ArsR-like_HTH"/>
</dbReference>
<dbReference type="InterPro" id="IPR036390">
    <property type="entry name" value="WH_DNA-bd_sf"/>
</dbReference>
<keyword evidence="1" id="KW-0805">Transcription regulation</keyword>
<dbReference type="PROSITE" id="PS51118">
    <property type="entry name" value="HTH_HXLR"/>
    <property type="match status" value="1"/>
</dbReference>
<evidence type="ECO:0000313" key="5">
    <source>
        <dbReference type="EMBL" id="MBM7586332.1"/>
    </source>
</evidence>
<comment type="caution">
    <text evidence="5">The sequence shown here is derived from an EMBL/GenBank/DDBJ whole genome shotgun (WGS) entry which is preliminary data.</text>
</comment>